<name>A0A376D0K2_9CORY</name>
<keyword evidence="1" id="KW-1133">Transmembrane helix</keyword>
<reference evidence="2 3" key="1">
    <citation type="submission" date="2018-06" db="EMBL/GenBank/DDBJ databases">
        <authorList>
            <consortium name="Pathogen Informatics"/>
            <person name="Doyle S."/>
        </authorList>
    </citation>
    <scope>NUCLEOTIDE SEQUENCE [LARGE SCALE GENOMIC DNA]</scope>
    <source>
        <strain evidence="2 3">NCTC10289</strain>
    </source>
</reference>
<evidence type="ECO:0000313" key="3">
    <source>
        <dbReference type="Proteomes" id="UP000254287"/>
    </source>
</evidence>
<dbReference type="InterPro" id="IPR046498">
    <property type="entry name" value="Rv1476-like"/>
</dbReference>
<dbReference type="EMBL" id="UFXP01000001">
    <property type="protein sequence ID" value="STC77985.1"/>
    <property type="molecule type" value="Genomic_DNA"/>
</dbReference>
<dbReference type="RefSeq" id="WP_115022067.1">
    <property type="nucleotide sequence ID" value="NZ_CP069533.1"/>
</dbReference>
<evidence type="ECO:0000256" key="1">
    <source>
        <dbReference type="SAM" id="Phobius"/>
    </source>
</evidence>
<sequence length="168" mass="17735">MIPDGVDVDNIAEQLSDDGVAFSNPELALDDALQEPIAASLQPDHGVAVVDVFPEKIPDLRDLATTLQERTGLDTVILQAPMKVSVVSDSYDRAAIEAAEDSLPVGLDQVTLVHDFYATADGFSVPWGPILGIFFCLAVLAAYSAVRSASRRTPESNPAAAVVDATRG</sequence>
<dbReference type="Pfam" id="PF20381">
    <property type="entry name" value="Rv1476"/>
    <property type="match status" value="1"/>
</dbReference>
<accession>A0A376D0K2</accession>
<proteinExistence type="predicted"/>
<organism evidence="2 3">
    <name type="scientific">Corynebacterium minutissimum</name>
    <dbReference type="NCBI Taxonomy" id="38301"/>
    <lineage>
        <taxon>Bacteria</taxon>
        <taxon>Bacillati</taxon>
        <taxon>Actinomycetota</taxon>
        <taxon>Actinomycetes</taxon>
        <taxon>Mycobacteriales</taxon>
        <taxon>Corynebacteriaceae</taxon>
        <taxon>Corynebacterium</taxon>
    </lineage>
</organism>
<dbReference type="Proteomes" id="UP000254287">
    <property type="component" value="Unassembled WGS sequence"/>
</dbReference>
<evidence type="ECO:0000313" key="2">
    <source>
        <dbReference type="EMBL" id="STC77985.1"/>
    </source>
</evidence>
<feature type="transmembrane region" description="Helical" evidence="1">
    <location>
        <begin position="127"/>
        <end position="146"/>
    </location>
</feature>
<keyword evidence="1" id="KW-0812">Transmembrane</keyword>
<protein>
    <submittedName>
        <fullName evidence="2">1-deoxy-D-xylulose-5-phosphate synthase</fullName>
    </submittedName>
</protein>
<gene>
    <name evidence="2" type="ORF">NCTC10289_01414</name>
</gene>
<dbReference type="AlphaFoldDB" id="A0A376D0K2"/>
<keyword evidence="1" id="KW-0472">Membrane</keyword>